<dbReference type="GO" id="GO:0030599">
    <property type="term" value="F:pectinesterase activity"/>
    <property type="evidence" value="ECO:0007669"/>
    <property type="project" value="UniProtKB-UniRule"/>
</dbReference>
<dbReference type="SUPFAM" id="SSF51126">
    <property type="entry name" value="Pectin lyase-like"/>
    <property type="match status" value="1"/>
</dbReference>
<keyword evidence="7" id="KW-0961">Cell wall biogenesis/degradation</keyword>
<feature type="active site" evidence="9">
    <location>
        <position position="99"/>
    </location>
</feature>
<gene>
    <name evidence="12" type="ORF">Adt_27576</name>
</gene>
<dbReference type="PANTHER" id="PTHR31707">
    <property type="entry name" value="PECTINESTERASE"/>
    <property type="match status" value="1"/>
</dbReference>
<keyword evidence="4" id="KW-0964">Secreted</keyword>
<name>A0ABD1RW57_9LAMI</name>
<evidence type="ECO:0000256" key="8">
    <source>
        <dbReference type="ARBA" id="ARBA00047928"/>
    </source>
</evidence>
<evidence type="ECO:0000256" key="4">
    <source>
        <dbReference type="ARBA" id="ARBA00022525"/>
    </source>
</evidence>
<protein>
    <recommendedName>
        <fullName evidence="3 10">Pectinesterase</fullName>
        <ecNumber evidence="3 10">3.1.1.11</ecNumber>
    </recommendedName>
</protein>
<evidence type="ECO:0000256" key="5">
    <source>
        <dbReference type="ARBA" id="ARBA00022801"/>
    </source>
</evidence>
<comment type="caution">
    <text evidence="12">The sequence shown here is derived from an EMBL/GenBank/DDBJ whole genome shotgun (WGS) entry which is preliminary data.</text>
</comment>
<evidence type="ECO:0000313" key="12">
    <source>
        <dbReference type="EMBL" id="KAL2491948.1"/>
    </source>
</evidence>
<keyword evidence="6 10" id="KW-0063">Aspartyl esterase</keyword>
<evidence type="ECO:0000256" key="2">
    <source>
        <dbReference type="ARBA" id="ARBA00005184"/>
    </source>
</evidence>
<dbReference type="Proteomes" id="UP001604336">
    <property type="component" value="Unassembled WGS sequence"/>
</dbReference>
<evidence type="ECO:0000256" key="6">
    <source>
        <dbReference type="ARBA" id="ARBA00023085"/>
    </source>
</evidence>
<evidence type="ECO:0000259" key="11">
    <source>
        <dbReference type="Pfam" id="PF01095"/>
    </source>
</evidence>
<dbReference type="AlphaFoldDB" id="A0ABD1RW57"/>
<evidence type="ECO:0000256" key="7">
    <source>
        <dbReference type="ARBA" id="ARBA00023316"/>
    </source>
</evidence>
<dbReference type="InterPro" id="IPR012334">
    <property type="entry name" value="Pectin_lyas_fold"/>
</dbReference>
<evidence type="ECO:0000256" key="3">
    <source>
        <dbReference type="ARBA" id="ARBA00013229"/>
    </source>
</evidence>
<dbReference type="Pfam" id="PF01095">
    <property type="entry name" value="Pectinesterase"/>
    <property type="match status" value="1"/>
</dbReference>
<dbReference type="EC" id="3.1.1.11" evidence="3 10"/>
<keyword evidence="5 10" id="KW-0378">Hydrolase</keyword>
<comment type="catalytic activity">
    <reaction evidence="8 10">
        <text>[(1-&gt;4)-alpha-D-galacturonosyl methyl ester](n) + n H2O = [(1-&gt;4)-alpha-D-galacturonosyl](n) + n methanol + n H(+)</text>
        <dbReference type="Rhea" id="RHEA:22380"/>
        <dbReference type="Rhea" id="RHEA-COMP:14570"/>
        <dbReference type="Rhea" id="RHEA-COMP:14573"/>
        <dbReference type="ChEBI" id="CHEBI:15377"/>
        <dbReference type="ChEBI" id="CHEBI:15378"/>
        <dbReference type="ChEBI" id="CHEBI:17790"/>
        <dbReference type="ChEBI" id="CHEBI:140522"/>
        <dbReference type="ChEBI" id="CHEBI:140523"/>
        <dbReference type="EC" id="3.1.1.11"/>
    </reaction>
</comment>
<dbReference type="InterPro" id="IPR033131">
    <property type="entry name" value="Pectinesterase_Asp_AS"/>
</dbReference>
<sequence length="184" mass="21217">MTLQLCMEKDPKKSIITGSKNFVEGCQHSKLQLLAKDSWHNLLDSETRLVLEKHQAVALRVQADRSVFLHCRMEGYQDTLYAQTHRQFYRSCYITGTVDFIFGDAAAIFQNCMIYAALGTSHDTGQWYLTSFFVWVAEKYTDVELRNVDQDYKNSNSAFLWDTILLDAQALVGKEEINNQIEKL</sequence>
<evidence type="ECO:0000256" key="1">
    <source>
        <dbReference type="ARBA" id="ARBA00004613"/>
    </source>
</evidence>
<feature type="domain" description="Pectinesterase catalytic" evidence="11">
    <location>
        <begin position="11"/>
        <end position="122"/>
    </location>
</feature>
<dbReference type="InterPro" id="IPR011050">
    <property type="entry name" value="Pectin_lyase_fold/virulence"/>
</dbReference>
<dbReference type="GO" id="GO:0005576">
    <property type="term" value="C:extracellular region"/>
    <property type="evidence" value="ECO:0007669"/>
    <property type="project" value="UniProtKB-SubCell"/>
</dbReference>
<dbReference type="GO" id="GO:0045490">
    <property type="term" value="P:pectin catabolic process"/>
    <property type="evidence" value="ECO:0007669"/>
    <property type="project" value="UniProtKB-UniRule"/>
</dbReference>
<comment type="subcellular location">
    <subcellularLocation>
        <location evidence="1">Secreted</location>
    </subcellularLocation>
</comment>
<reference evidence="13" key="1">
    <citation type="submission" date="2024-07" db="EMBL/GenBank/DDBJ databases">
        <title>Two chromosome-level genome assemblies of Korean endemic species Abeliophyllum distichum and Forsythia ovata (Oleaceae).</title>
        <authorList>
            <person name="Jang H."/>
        </authorList>
    </citation>
    <scope>NUCLEOTIDE SEQUENCE [LARGE SCALE GENOMIC DNA]</scope>
</reference>
<accession>A0ABD1RW57</accession>
<dbReference type="GO" id="GO:0042545">
    <property type="term" value="P:cell wall modification"/>
    <property type="evidence" value="ECO:0007669"/>
    <property type="project" value="UniProtKB-UniRule"/>
</dbReference>
<dbReference type="EMBL" id="JBFOLK010000008">
    <property type="protein sequence ID" value="KAL2491948.1"/>
    <property type="molecule type" value="Genomic_DNA"/>
</dbReference>
<proteinExistence type="predicted"/>
<comment type="pathway">
    <text evidence="2 10">Glycan metabolism; pectin degradation; 2-dehydro-3-deoxy-D-gluconate from pectin: step 1/5.</text>
</comment>
<dbReference type="PROSITE" id="PS00503">
    <property type="entry name" value="PECTINESTERASE_2"/>
    <property type="match status" value="1"/>
</dbReference>
<dbReference type="Gene3D" id="2.160.20.10">
    <property type="entry name" value="Single-stranded right-handed beta-helix, Pectin lyase-like"/>
    <property type="match status" value="1"/>
</dbReference>
<keyword evidence="13" id="KW-1185">Reference proteome</keyword>
<evidence type="ECO:0000313" key="13">
    <source>
        <dbReference type="Proteomes" id="UP001604336"/>
    </source>
</evidence>
<organism evidence="12 13">
    <name type="scientific">Abeliophyllum distichum</name>
    <dbReference type="NCBI Taxonomy" id="126358"/>
    <lineage>
        <taxon>Eukaryota</taxon>
        <taxon>Viridiplantae</taxon>
        <taxon>Streptophyta</taxon>
        <taxon>Embryophyta</taxon>
        <taxon>Tracheophyta</taxon>
        <taxon>Spermatophyta</taxon>
        <taxon>Magnoliopsida</taxon>
        <taxon>eudicotyledons</taxon>
        <taxon>Gunneridae</taxon>
        <taxon>Pentapetalae</taxon>
        <taxon>asterids</taxon>
        <taxon>lamiids</taxon>
        <taxon>Lamiales</taxon>
        <taxon>Oleaceae</taxon>
        <taxon>Forsythieae</taxon>
        <taxon>Abeliophyllum</taxon>
    </lineage>
</organism>
<evidence type="ECO:0000256" key="10">
    <source>
        <dbReference type="RuleBase" id="RU000589"/>
    </source>
</evidence>
<evidence type="ECO:0000256" key="9">
    <source>
        <dbReference type="PROSITE-ProRule" id="PRU10040"/>
    </source>
</evidence>
<dbReference type="InterPro" id="IPR000070">
    <property type="entry name" value="Pectinesterase_cat"/>
</dbReference>